<dbReference type="RefSeq" id="WP_093278105.1">
    <property type="nucleotide sequence ID" value="NZ_FNOK01000084.1"/>
</dbReference>
<proteinExistence type="predicted"/>
<dbReference type="OrthoDB" id="9864048at2"/>
<reference evidence="3" key="1">
    <citation type="submission" date="2016-10" db="EMBL/GenBank/DDBJ databases">
        <authorList>
            <person name="Varghese N."/>
            <person name="Submissions S."/>
        </authorList>
    </citation>
    <scope>NUCLEOTIDE SEQUENCE [LARGE SCALE GENOMIC DNA]</scope>
    <source>
        <strain evidence="3">CGMCC 4.3530</strain>
    </source>
</reference>
<dbReference type="EMBL" id="FNOK01000084">
    <property type="protein sequence ID" value="SDZ50076.1"/>
    <property type="molecule type" value="Genomic_DNA"/>
</dbReference>
<dbReference type="Proteomes" id="UP000199529">
    <property type="component" value="Unassembled WGS sequence"/>
</dbReference>
<feature type="compositionally biased region" description="Basic and acidic residues" evidence="1">
    <location>
        <begin position="32"/>
        <end position="61"/>
    </location>
</feature>
<organism evidence="2 3">
    <name type="scientific">Saccharopolyspora shandongensis</name>
    <dbReference type="NCBI Taxonomy" id="418495"/>
    <lineage>
        <taxon>Bacteria</taxon>
        <taxon>Bacillati</taxon>
        <taxon>Actinomycetota</taxon>
        <taxon>Actinomycetes</taxon>
        <taxon>Pseudonocardiales</taxon>
        <taxon>Pseudonocardiaceae</taxon>
        <taxon>Saccharopolyspora</taxon>
    </lineage>
</organism>
<protein>
    <submittedName>
        <fullName evidence="2">Uncharacterized protein</fullName>
    </submittedName>
</protein>
<accession>A0A1H3TIN2</accession>
<keyword evidence="3" id="KW-1185">Reference proteome</keyword>
<evidence type="ECO:0000313" key="3">
    <source>
        <dbReference type="Proteomes" id="UP000199529"/>
    </source>
</evidence>
<evidence type="ECO:0000256" key="1">
    <source>
        <dbReference type="SAM" id="MobiDB-lite"/>
    </source>
</evidence>
<name>A0A1H3TIN2_9PSEU</name>
<gene>
    <name evidence="2" type="ORF">SAMN05216215_108419</name>
</gene>
<dbReference type="AlphaFoldDB" id="A0A1H3TIN2"/>
<sequence length="61" mass="7048">MSDQEFPTGDDDRARVKRQSGSYFMLPSETAEQFKRSEADLEKSRDRTVDRDTHLPGKGDR</sequence>
<feature type="region of interest" description="Disordered" evidence="1">
    <location>
        <begin position="1"/>
        <end position="61"/>
    </location>
</feature>
<evidence type="ECO:0000313" key="2">
    <source>
        <dbReference type="EMBL" id="SDZ50076.1"/>
    </source>
</evidence>